<feature type="compositionally biased region" description="Basic and acidic residues" evidence="13">
    <location>
        <begin position="1"/>
        <end position="11"/>
    </location>
</feature>
<keyword evidence="5" id="KW-0808">Transferase</keyword>
<sequence>MVDLRPVDDPRSVFIEESEQASPPRTPPPSDFQDEDDDEAECRVCRGEAEPDRRLFAPCKCSGSIRFTHSDCLEQWLEHSGKTFCELCGHEFTFTPLYDTNAPDVLPWTELLSTGMRVVMCKWLPFGLRAALVLMLWLAVAPWCTSWLYRMWLLRASAMVNVNFSERFDAEHIVVDIFSGVGPRRLGNLDGNADSDDDSSDEEEWADEVPNRDEPFADAFIQHPQDFGFEPVDREADPVPEPQQELRQRRGLRDVRENNDNVEEERGRNAAAAPRIGRNRVDPPNQREWEDDFEHMEINIAMDELLGLRGDIMVLFRNVSWLLAFNGAYLGLFAFIPYTLGSTLLSAGARIVAALPGISTAFVSLVASEATADTEQSTGTFLVNMLSQSIETAKQNGDCLQLVDLCTCTMGYLSICMTIVLWRFMVRTASSYIHRPIMDGLLWALRCLTAIVKVSTLLLLKMVILPIVLGLCIDFATLHLFMVAAQDRIAFCMQNMICALMVHWVLGITFMLFVTVSVLQMREVAHPDVLAKVIRPQEDHPDLLRTLLSEKCTKHARRMVLSLAIYVALLTVLVHAPVRIACAVAPSFFPFTLRFQHFSPEIQVPLELLVVHLVVLSVLEHAKNDIGKVQHLGVVFASKYMGLSEYLLPRTELETVVNGTRKSMIVVLPPPPLHFHPRAQLPPEELRVEGHRYLPWPEDGLDDPQPIEYALLSRHTPSHLFVRLAGLAVFIWAVCVTVIGTLLFGSLFIGRICMGPFERISGISHDPLAMAAGVQIVWYFVNSVHALNTLTLPEDRVEPSLLQRGYCIRNLTPTNAVTSVIGWAFVCPIMLGQLIASCVASAKATSIETFLMGYLAFNLFGWLVCCFRTKRNNRRRNQRQAALEELEQDEDGFLDADEDNELFEDELDEMEEEEEEEERALQAGGGDAAAGAAAEPEGFVACFRKAYRQILFNVTVHENDTIRLRRDNIKEKCFDVTYFQDKVLQPIAVFLLGMLVVPWLLSSLVLVIFSSEQANFEKTAFAMCAFWVGTVFVLVCSHSHVTRWLSNLSESIRNERYLIGRQLQDMAR</sequence>
<dbReference type="EMBL" id="MBDO02000005">
    <property type="protein sequence ID" value="RLN69333.1"/>
    <property type="molecule type" value="Genomic_DNA"/>
</dbReference>
<dbReference type="Proteomes" id="UP000284657">
    <property type="component" value="Unassembled WGS sequence"/>
</dbReference>
<feature type="compositionally biased region" description="Acidic residues" evidence="13">
    <location>
        <begin position="909"/>
        <end position="918"/>
    </location>
</feature>
<dbReference type="EMBL" id="MBAD02000767">
    <property type="protein sequence ID" value="RLN63062.1"/>
    <property type="molecule type" value="Genomic_DNA"/>
</dbReference>
<feature type="transmembrane region" description="Helical" evidence="14">
    <location>
        <begin position="987"/>
        <end position="1008"/>
    </location>
</feature>
<feature type="transmembrane region" description="Helical" evidence="14">
    <location>
        <begin position="811"/>
        <end position="831"/>
    </location>
</feature>
<comment type="subcellular location">
    <subcellularLocation>
        <location evidence="2">Membrane</location>
        <topology evidence="2">Multi-pass membrane protein</topology>
    </subcellularLocation>
</comment>
<feature type="region of interest" description="Disordered" evidence="13">
    <location>
        <begin position="1"/>
        <end position="39"/>
    </location>
</feature>
<evidence type="ECO:0000313" key="17">
    <source>
        <dbReference type="EMBL" id="RLN69333.1"/>
    </source>
</evidence>
<feature type="region of interest" description="Disordered" evidence="13">
    <location>
        <begin position="909"/>
        <end position="929"/>
    </location>
</feature>
<dbReference type="CDD" id="cd16702">
    <property type="entry name" value="RING_CH-C4HC3_MARCH6"/>
    <property type="match status" value="1"/>
</dbReference>
<dbReference type="EC" id="2.3.2.27" evidence="4"/>
<feature type="region of interest" description="Disordered" evidence="13">
    <location>
        <begin position="231"/>
        <end position="287"/>
    </location>
</feature>
<feature type="transmembrane region" description="Helical" evidence="14">
    <location>
        <begin position="563"/>
        <end position="589"/>
    </location>
</feature>
<dbReference type="SUPFAM" id="SSF57850">
    <property type="entry name" value="RING/U-box"/>
    <property type="match status" value="1"/>
</dbReference>
<feature type="compositionally biased region" description="Acidic residues" evidence="13">
    <location>
        <begin position="193"/>
        <end position="207"/>
    </location>
</feature>
<dbReference type="SMART" id="SM00744">
    <property type="entry name" value="RINGv"/>
    <property type="match status" value="1"/>
</dbReference>
<feature type="transmembrane region" description="Helical" evidence="14">
    <location>
        <begin position="319"/>
        <end position="340"/>
    </location>
</feature>
<evidence type="ECO:0000256" key="14">
    <source>
        <dbReference type="SAM" id="Phobius"/>
    </source>
</evidence>
<protein>
    <recommendedName>
        <fullName evidence="4">RING-type E3 ubiquitin transferase</fullName>
        <ecNumber evidence="4">2.3.2.27</ecNumber>
    </recommendedName>
</protein>
<feature type="transmembrane region" description="Helical" evidence="14">
    <location>
        <begin position="1020"/>
        <end position="1041"/>
    </location>
</feature>
<dbReference type="GO" id="GO:0036503">
    <property type="term" value="P:ERAD pathway"/>
    <property type="evidence" value="ECO:0007669"/>
    <property type="project" value="TreeGrafter"/>
</dbReference>
<accession>A0A3F2S4J2</accession>
<evidence type="ECO:0000256" key="5">
    <source>
        <dbReference type="ARBA" id="ARBA00022679"/>
    </source>
</evidence>
<dbReference type="InterPro" id="IPR013083">
    <property type="entry name" value="Znf_RING/FYVE/PHD"/>
</dbReference>
<evidence type="ECO:0000256" key="7">
    <source>
        <dbReference type="ARBA" id="ARBA00022723"/>
    </source>
</evidence>
<feature type="transmembrane region" description="Helical" evidence="14">
    <location>
        <begin position="724"/>
        <end position="749"/>
    </location>
</feature>
<evidence type="ECO:0000256" key="9">
    <source>
        <dbReference type="ARBA" id="ARBA00022786"/>
    </source>
</evidence>
<dbReference type="Gene3D" id="3.30.40.10">
    <property type="entry name" value="Zinc/RING finger domain, C3HC4 (zinc finger)"/>
    <property type="match status" value="1"/>
</dbReference>
<dbReference type="GO" id="GO:0005789">
    <property type="term" value="C:endoplasmic reticulum membrane"/>
    <property type="evidence" value="ECO:0007669"/>
    <property type="project" value="TreeGrafter"/>
</dbReference>
<organism evidence="17 18">
    <name type="scientific">Phytophthora kernoviae</name>
    <dbReference type="NCBI Taxonomy" id="325452"/>
    <lineage>
        <taxon>Eukaryota</taxon>
        <taxon>Sar</taxon>
        <taxon>Stramenopiles</taxon>
        <taxon>Oomycota</taxon>
        <taxon>Peronosporomycetes</taxon>
        <taxon>Peronosporales</taxon>
        <taxon>Peronosporaceae</taxon>
        <taxon>Phytophthora</taxon>
    </lineage>
</organism>
<evidence type="ECO:0000256" key="10">
    <source>
        <dbReference type="ARBA" id="ARBA00022833"/>
    </source>
</evidence>
<evidence type="ECO:0000256" key="4">
    <source>
        <dbReference type="ARBA" id="ARBA00012483"/>
    </source>
</evidence>
<feature type="transmembrane region" description="Helical" evidence="14">
    <location>
        <begin position="126"/>
        <end position="149"/>
    </location>
</feature>
<evidence type="ECO:0000313" key="19">
    <source>
        <dbReference type="Proteomes" id="UP000284657"/>
    </source>
</evidence>
<dbReference type="Proteomes" id="UP000277300">
    <property type="component" value="Unassembled WGS sequence"/>
</dbReference>
<feature type="region of interest" description="Disordered" evidence="13">
    <location>
        <begin position="188"/>
        <end position="209"/>
    </location>
</feature>
<evidence type="ECO:0000256" key="11">
    <source>
        <dbReference type="ARBA" id="ARBA00022989"/>
    </source>
</evidence>
<proteinExistence type="predicted"/>
<dbReference type="GO" id="GO:0008270">
    <property type="term" value="F:zinc ion binding"/>
    <property type="evidence" value="ECO:0007669"/>
    <property type="project" value="UniProtKB-KW"/>
</dbReference>
<name>A0A3F2S4J2_9STRA</name>
<keyword evidence="10" id="KW-0862">Zinc</keyword>
<dbReference type="Pfam" id="PF12906">
    <property type="entry name" value="RINGv"/>
    <property type="match status" value="1"/>
</dbReference>
<dbReference type="PROSITE" id="PS51292">
    <property type="entry name" value="ZF_RING_CH"/>
    <property type="match status" value="1"/>
</dbReference>
<dbReference type="GO" id="GO:0061630">
    <property type="term" value="F:ubiquitin protein ligase activity"/>
    <property type="evidence" value="ECO:0007669"/>
    <property type="project" value="UniProtKB-EC"/>
</dbReference>
<comment type="caution">
    <text evidence="17">The sequence shown here is derived from an EMBL/GenBank/DDBJ whole genome shotgun (WGS) entry which is preliminary data.</text>
</comment>
<keyword evidence="8" id="KW-0863">Zinc-finger</keyword>
<evidence type="ECO:0000256" key="8">
    <source>
        <dbReference type="ARBA" id="ARBA00022771"/>
    </source>
</evidence>
<evidence type="ECO:0000256" key="13">
    <source>
        <dbReference type="SAM" id="MobiDB-lite"/>
    </source>
</evidence>
<dbReference type="AlphaFoldDB" id="A0A3F2S4J2"/>
<feature type="transmembrane region" description="Helical" evidence="14">
    <location>
        <begin position="851"/>
        <end position="869"/>
    </location>
</feature>
<evidence type="ECO:0000313" key="16">
    <source>
        <dbReference type="EMBL" id="RLN63062.1"/>
    </source>
</evidence>
<keyword evidence="6 14" id="KW-0812">Transmembrane</keyword>
<dbReference type="OrthoDB" id="264354at2759"/>
<evidence type="ECO:0000256" key="3">
    <source>
        <dbReference type="ARBA" id="ARBA00004906"/>
    </source>
</evidence>
<evidence type="ECO:0000256" key="12">
    <source>
        <dbReference type="ARBA" id="ARBA00023136"/>
    </source>
</evidence>
<dbReference type="InterPro" id="IPR011016">
    <property type="entry name" value="Znf_RING-CH"/>
</dbReference>
<feature type="compositionally biased region" description="Basic and acidic residues" evidence="13">
    <location>
        <begin position="244"/>
        <end position="268"/>
    </location>
</feature>
<dbReference type="PANTHER" id="PTHR13145">
    <property type="entry name" value="SSM4 PROTEIN"/>
    <property type="match status" value="1"/>
</dbReference>
<comment type="pathway">
    <text evidence="3">Protein modification; protein ubiquitination.</text>
</comment>
<keyword evidence="11 14" id="KW-1133">Transmembrane helix</keyword>
<feature type="transmembrane region" description="Helical" evidence="14">
    <location>
        <begin position="464"/>
        <end position="485"/>
    </location>
</feature>
<evidence type="ECO:0000256" key="6">
    <source>
        <dbReference type="ARBA" id="ARBA00022692"/>
    </source>
</evidence>
<keyword evidence="12 14" id="KW-0472">Membrane</keyword>
<feature type="transmembrane region" description="Helical" evidence="14">
    <location>
        <begin position="497"/>
        <end position="519"/>
    </location>
</feature>
<gene>
    <name evidence="16" type="ORF">BBJ29_001865</name>
    <name evidence="17" type="ORF">BBP00_00000367</name>
</gene>
<dbReference type="FunFam" id="3.30.40.10:FF:000287">
    <property type="entry name" value="RING finger membrane protein"/>
    <property type="match status" value="1"/>
</dbReference>
<feature type="domain" description="RING-CH-type" evidence="15">
    <location>
        <begin position="34"/>
        <end position="95"/>
    </location>
</feature>
<dbReference type="PANTHER" id="PTHR13145:SF0">
    <property type="entry name" value="E3 UBIQUITIN-PROTEIN LIGASE MARCHF6"/>
    <property type="match status" value="1"/>
</dbReference>
<feature type="transmembrane region" description="Helical" evidence="14">
    <location>
        <begin position="402"/>
        <end position="425"/>
    </location>
</feature>
<evidence type="ECO:0000259" key="15">
    <source>
        <dbReference type="PROSITE" id="PS51292"/>
    </source>
</evidence>
<evidence type="ECO:0000256" key="2">
    <source>
        <dbReference type="ARBA" id="ARBA00004141"/>
    </source>
</evidence>
<reference evidence="18 19" key="1">
    <citation type="submission" date="2018-07" db="EMBL/GenBank/DDBJ databases">
        <title>Genome sequencing of oomycete isolates from Chile give support for New Zealand origin for Phytophthora kernoviae and make available the first Nothophytophthora sp. genome.</title>
        <authorList>
            <person name="Studholme D.J."/>
            <person name="Sanfuentes E."/>
            <person name="Panda P."/>
            <person name="Hill R."/>
            <person name="Sambles C."/>
            <person name="Grant M."/>
            <person name="Williams N.M."/>
            <person name="Mcdougal R.L."/>
        </authorList>
    </citation>
    <scope>NUCLEOTIDE SEQUENCE [LARGE SCALE GENOMIC DNA]</scope>
    <source>
        <strain evidence="17">Chile6</strain>
        <strain evidence="16">Chile7</strain>
    </source>
</reference>
<evidence type="ECO:0000256" key="1">
    <source>
        <dbReference type="ARBA" id="ARBA00000900"/>
    </source>
</evidence>
<comment type="catalytic activity">
    <reaction evidence="1">
        <text>S-ubiquitinyl-[E2 ubiquitin-conjugating enzyme]-L-cysteine + [acceptor protein]-L-lysine = [E2 ubiquitin-conjugating enzyme]-L-cysteine + N(6)-ubiquitinyl-[acceptor protein]-L-lysine.</text>
        <dbReference type="EC" id="2.3.2.27"/>
    </reaction>
</comment>
<keyword evidence="9" id="KW-0833">Ubl conjugation pathway</keyword>
<evidence type="ECO:0000313" key="18">
    <source>
        <dbReference type="Proteomes" id="UP000277300"/>
    </source>
</evidence>
<keyword evidence="7" id="KW-0479">Metal-binding</keyword>